<dbReference type="InterPro" id="IPR017438">
    <property type="entry name" value="ATP-NAD_kinase_N"/>
</dbReference>
<feature type="binding site" evidence="8">
    <location>
        <position position="159"/>
    </location>
    <ligand>
        <name>NAD(+)</name>
        <dbReference type="ChEBI" id="CHEBI:57540"/>
    </ligand>
</feature>
<dbReference type="Pfam" id="PF20143">
    <property type="entry name" value="NAD_kinase_C"/>
    <property type="match status" value="1"/>
</dbReference>
<keyword evidence="6 8" id="KW-0521">NADP</keyword>
<comment type="caution">
    <text evidence="8">Lacks conserved residue(s) required for the propagation of feature annotation.</text>
</comment>
<comment type="similarity">
    <text evidence="8">Belongs to the NAD kinase family.</text>
</comment>
<evidence type="ECO:0000256" key="7">
    <source>
        <dbReference type="ARBA" id="ARBA00023027"/>
    </source>
</evidence>
<keyword evidence="10" id="KW-1185">Reference proteome</keyword>
<keyword evidence="5 8" id="KW-0067">ATP-binding</keyword>
<dbReference type="Gene3D" id="3.40.50.10330">
    <property type="entry name" value="Probable inorganic polyphosphate/atp-NAD kinase, domain 1"/>
    <property type="match status" value="1"/>
</dbReference>
<dbReference type="RefSeq" id="WP_301662424.1">
    <property type="nucleotide sequence ID" value="NZ_VCYH01000001.1"/>
</dbReference>
<protein>
    <recommendedName>
        <fullName evidence="8">NAD kinase</fullName>
        <ecNumber evidence="8">2.7.1.23</ecNumber>
    </recommendedName>
    <alternativeName>
        <fullName evidence="8">ATP-dependent NAD kinase</fullName>
    </alternativeName>
</protein>
<evidence type="ECO:0000313" key="9">
    <source>
        <dbReference type="EMBL" id="MDN7023373.1"/>
    </source>
</evidence>
<dbReference type="SUPFAM" id="SSF111331">
    <property type="entry name" value="NAD kinase/diacylglycerol kinase-like"/>
    <property type="match status" value="1"/>
</dbReference>
<keyword evidence="3 8" id="KW-0547">Nucleotide-binding</keyword>
<dbReference type="Pfam" id="PF01513">
    <property type="entry name" value="NAD_kinase"/>
    <property type="match status" value="1"/>
</dbReference>
<feature type="binding site" evidence="8">
    <location>
        <position position="161"/>
    </location>
    <ligand>
        <name>NAD(+)</name>
        <dbReference type="ChEBI" id="CHEBI:57540"/>
    </ligand>
</feature>
<evidence type="ECO:0000256" key="3">
    <source>
        <dbReference type="ARBA" id="ARBA00022741"/>
    </source>
</evidence>
<dbReference type="Gene3D" id="2.60.200.30">
    <property type="entry name" value="Probable inorganic polyphosphate/atp-NAD kinase, domain 2"/>
    <property type="match status" value="1"/>
</dbReference>
<dbReference type="GO" id="GO:0016301">
    <property type="term" value="F:kinase activity"/>
    <property type="evidence" value="ECO:0007669"/>
    <property type="project" value="UniProtKB-KW"/>
</dbReference>
<evidence type="ECO:0000256" key="6">
    <source>
        <dbReference type="ARBA" id="ARBA00022857"/>
    </source>
</evidence>
<dbReference type="InterPro" id="IPR002504">
    <property type="entry name" value="NADK"/>
</dbReference>
<dbReference type="HAMAP" id="MF_00361">
    <property type="entry name" value="NAD_kinase"/>
    <property type="match status" value="1"/>
</dbReference>
<feature type="binding site" evidence="8">
    <location>
        <begin position="63"/>
        <end position="64"/>
    </location>
    <ligand>
        <name>NAD(+)</name>
        <dbReference type="ChEBI" id="CHEBI:57540"/>
    </ligand>
</feature>
<feature type="binding site" evidence="8">
    <location>
        <begin position="172"/>
        <end position="177"/>
    </location>
    <ligand>
        <name>NAD(+)</name>
        <dbReference type="ChEBI" id="CHEBI:57540"/>
    </ligand>
</feature>
<comment type="caution">
    <text evidence="9">The sequence shown here is derived from an EMBL/GenBank/DDBJ whole genome shotgun (WGS) entry which is preliminary data.</text>
</comment>
<proteinExistence type="inferred from homology"/>
<dbReference type="PANTHER" id="PTHR20275">
    <property type="entry name" value="NAD KINASE"/>
    <property type="match status" value="1"/>
</dbReference>
<keyword evidence="7 8" id="KW-0520">NAD</keyword>
<keyword evidence="2 8" id="KW-0808">Transferase</keyword>
<feature type="binding site" evidence="8">
    <location>
        <position position="230"/>
    </location>
    <ligand>
        <name>NAD(+)</name>
        <dbReference type="ChEBI" id="CHEBI:57540"/>
    </ligand>
</feature>
<feature type="binding site" evidence="8">
    <location>
        <position position="196"/>
    </location>
    <ligand>
        <name>NAD(+)</name>
        <dbReference type="ChEBI" id="CHEBI:57540"/>
    </ligand>
</feature>
<dbReference type="EMBL" id="VCYH01000001">
    <property type="protein sequence ID" value="MDN7023373.1"/>
    <property type="molecule type" value="Genomic_DNA"/>
</dbReference>
<comment type="function">
    <text evidence="8">Involved in the regulation of the intracellular balance of NAD and NADP, and is a key enzyme in the biosynthesis of NADP. Catalyzes specifically the phosphorylation on 2'-hydroxyl of the adenosine moiety of NAD to yield NADP.</text>
</comment>
<comment type="catalytic activity">
    <reaction evidence="8">
        <text>NAD(+) + ATP = ADP + NADP(+) + H(+)</text>
        <dbReference type="Rhea" id="RHEA:18629"/>
        <dbReference type="ChEBI" id="CHEBI:15378"/>
        <dbReference type="ChEBI" id="CHEBI:30616"/>
        <dbReference type="ChEBI" id="CHEBI:57540"/>
        <dbReference type="ChEBI" id="CHEBI:58349"/>
        <dbReference type="ChEBI" id="CHEBI:456216"/>
        <dbReference type="EC" id="2.7.1.23"/>
    </reaction>
</comment>
<dbReference type="Proteomes" id="UP001168338">
    <property type="component" value="Unassembled WGS sequence"/>
</dbReference>
<feature type="active site" description="Proton acceptor" evidence="8">
    <location>
        <position position="63"/>
    </location>
</feature>
<evidence type="ECO:0000256" key="1">
    <source>
        <dbReference type="ARBA" id="ARBA00022490"/>
    </source>
</evidence>
<sequence length="270" mass="29676">MRIVLISRIDDDEALAFTASLAQHLKELGHTVLFEAGTGRLLGERGVPFEEFDADLAVVVGGDGSVLLTVHRMRRQIPILGINWGEVGFLASLEPEEAEAFFATLTDGFPVERRMRITLSMQGEELGTALNEAVIVTERPAKMLRFSVAVDGKTAERFRADGILISTPTGSTAYAMSAGGPIIDPRINGFLVIPLAPYMLSSRPHLISSDRTLDIQLETEKPAHLVVDGQSTYELDKNTVISVRMADVPACFVRIGKPFFERVEQKLRRL</sequence>
<feature type="binding site" evidence="8">
    <location>
        <position position="142"/>
    </location>
    <ligand>
        <name>NAD(+)</name>
        <dbReference type="ChEBI" id="CHEBI:57540"/>
    </ligand>
</feature>
<gene>
    <name evidence="8" type="primary">nadK</name>
    <name evidence="9" type="ORF">FGU65_00405</name>
</gene>
<keyword evidence="1 8" id="KW-0963">Cytoplasm</keyword>
<dbReference type="PANTHER" id="PTHR20275:SF43">
    <property type="entry name" value="BIFUNCTIONAL NADP PHOSPHATASE_NAD KINASE"/>
    <property type="match status" value="1"/>
</dbReference>
<organism evidence="9 10">
    <name type="scientific">Methanoculleus frigidifontis</name>
    <dbReference type="NCBI Taxonomy" id="2584085"/>
    <lineage>
        <taxon>Archaea</taxon>
        <taxon>Methanobacteriati</taxon>
        <taxon>Methanobacteriota</taxon>
        <taxon>Stenosarchaea group</taxon>
        <taxon>Methanomicrobia</taxon>
        <taxon>Methanomicrobiales</taxon>
        <taxon>Methanomicrobiaceae</taxon>
        <taxon>Methanoculleus</taxon>
    </lineage>
</organism>
<keyword evidence="4 8" id="KW-0418">Kinase</keyword>
<comment type="subcellular location">
    <subcellularLocation>
        <location evidence="8">Cytoplasm</location>
    </subcellularLocation>
</comment>
<evidence type="ECO:0000256" key="8">
    <source>
        <dbReference type="HAMAP-Rule" id="MF_00361"/>
    </source>
</evidence>
<evidence type="ECO:0000256" key="4">
    <source>
        <dbReference type="ARBA" id="ARBA00022777"/>
    </source>
</evidence>
<reference evidence="9" key="1">
    <citation type="submission" date="2019-05" db="EMBL/GenBank/DDBJ databases">
        <title>Methanoculleus sp. FWC-SCC1, a methanogenic archaeon isolated from deep marine cold seep.</title>
        <authorList>
            <person name="Chen Y.-W."/>
            <person name="Chen S.-C."/>
            <person name="Teng N.-H."/>
            <person name="Lai M.-C."/>
        </authorList>
    </citation>
    <scope>NUCLEOTIDE SEQUENCE</scope>
    <source>
        <strain evidence="9">FWC-SCC1</strain>
    </source>
</reference>
<feature type="binding site" evidence="8">
    <location>
        <begin position="131"/>
        <end position="132"/>
    </location>
    <ligand>
        <name>NAD(+)</name>
        <dbReference type="ChEBI" id="CHEBI:57540"/>
    </ligand>
</feature>
<comment type="cofactor">
    <cofactor evidence="8">
        <name>a divalent metal cation</name>
        <dbReference type="ChEBI" id="CHEBI:60240"/>
    </cofactor>
</comment>
<dbReference type="EC" id="2.7.1.23" evidence="8"/>
<accession>A0ABT8M614</accession>
<evidence type="ECO:0000256" key="2">
    <source>
        <dbReference type="ARBA" id="ARBA00022679"/>
    </source>
</evidence>
<name>A0ABT8M614_9EURY</name>
<dbReference type="InterPro" id="IPR017437">
    <property type="entry name" value="ATP-NAD_kinase_PpnK-typ_C"/>
</dbReference>
<dbReference type="InterPro" id="IPR016064">
    <property type="entry name" value="NAD/diacylglycerol_kinase_sf"/>
</dbReference>
<evidence type="ECO:0000256" key="5">
    <source>
        <dbReference type="ARBA" id="ARBA00022840"/>
    </source>
</evidence>
<evidence type="ECO:0000313" key="10">
    <source>
        <dbReference type="Proteomes" id="UP001168338"/>
    </source>
</evidence>